<dbReference type="GO" id="GO:0005938">
    <property type="term" value="C:cell cortex"/>
    <property type="evidence" value="ECO:0007669"/>
    <property type="project" value="TreeGrafter"/>
</dbReference>
<comment type="caution">
    <text evidence="2">The sequence shown here is derived from an EMBL/GenBank/DDBJ whole genome shotgun (WGS) entry which is preliminary data.</text>
</comment>
<feature type="compositionally biased region" description="Basic and acidic residues" evidence="1">
    <location>
        <begin position="1"/>
        <end position="12"/>
    </location>
</feature>
<gene>
    <name evidence="2" type="primary">jg22223</name>
    <name evidence="2" type="ORF">PAEG_LOCUS7474</name>
</gene>
<dbReference type="AlphaFoldDB" id="A0A8S4QXH4"/>
<sequence length="106" mass="11770">SSPDSLSERSGGEARGASAAPSSLHKLAVPLARCEVPEVRDAAVAACGHINPDALKDLFEELVPLLREAVDRKQENMRRRRRRDALRLNLNKMLLIIAQRKTFATR</sequence>
<feature type="region of interest" description="Disordered" evidence="1">
    <location>
        <begin position="1"/>
        <end position="22"/>
    </location>
</feature>
<evidence type="ECO:0000313" key="2">
    <source>
        <dbReference type="EMBL" id="CAH2226782.1"/>
    </source>
</evidence>
<dbReference type="EMBL" id="CAKXAJ010022001">
    <property type="protein sequence ID" value="CAH2226782.1"/>
    <property type="molecule type" value="Genomic_DNA"/>
</dbReference>
<evidence type="ECO:0000256" key="1">
    <source>
        <dbReference type="SAM" id="MobiDB-lite"/>
    </source>
</evidence>
<dbReference type="GO" id="GO:0000902">
    <property type="term" value="P:cell morphogenesis"/>
    <property type="evidence" value="ECO:0007669"/>
    <property type="project" value="InterPro"/>
</dbReference>
<keyword evidence="3" id="KW-1185">Reference proteome</keyword>
<reference evidence="2" key="1">
    <citation type="submission" date="2022-03" db="EMBL/GenBank/DDBJ databases">
        <authorList>
            <person name="Lindestad O."/>
        </authorList>
    </citation>
    <scope>NUCLEOTIDE SEQUENCE</scope>
</reference>
<dbReference type="GO" id="GO:0031175">
    <property type="term" value="P:neuron projection development"/>
    <property type="evidence" value="ECO:0007669"/>
    <property type="project" value="TreeGrafter"/>
</dbReference>
<proteinExistence type="predicted"/>
<accession>A0A8S4QXH4</accession>
<protein>
    <submittedName>
        <fullName evidence="2">Jg22223 protein</fullName>
    </submittedName>
</protein>
<dbReference type="InterPro" id="IPR039867">
    <property type="entry name" value="Furry/Tao3/Mor2"/>
</dbReference>
<name>A0A8S4QXH4_9NEOP</name>
<dbReference type="Proteomes" id="UP000838756">
    <property type="component" value="Unassembled WGS sequence"/>
</dbReference>
<organism evidence="2 3">
    <name type="scientific">Pararge aegeria aegeria</name>
    <dbReference type="NCBI Taxonomy" id="348720"/>
    <lineage>
        <taxon>Eukaryota</taxon>
        <taxon>Metazoa</taxon>
        <taxon>Ecdysozoa</taxon>
        <taxon>Arthropoda</taxon>
        <taxon>Hexapoda</taxon>
        <taxon>Insecta</taxon>
        <taxon>Pterygota</taxon>
        <taxon>Neoptera</taxon>
        <taxon>Endopterygota</taxon>
        <taxon>Lepidoptera</taxon>
        <taxon>Glossata</taxon>
        <taxon>Ditrysia</taxon>
        <taxon>Papilionoidea</taxon>
        <taxon>Nymphalidae</taxon>
        <taxon>Satyrinae</taxon>
        <taxon>Satyrini</taxon>
        <taxon>Parargina</taxon>
        <taxon>Pararge</taxon>
    </lineage>
</organism>
<dbReference type="PANTHER" id="PTHR12295:SF30">
    <property type="entry name" value="PROTEIN FURRY"/>
    <property type="match status" value="1"/>
</dbReference>
<feature type="non-terminal residue" evidence="2">
    <location>
        <position position="1"/>
    </location>
</feature>
<dbReference type="GO" id="GO:0030427">
    <property type="term" value="C:site of polarized growth"/>
    <property type="evidence" value="ECO:0007669"/>
    <property type="project" value="TreeGrafter"/>
</dbReference>
<dbReference type="PANTHER" id="PTHR12295">
    <property type="entry name" value="FURRY-RELATED"/>
    <property type="match status" value="1"/>
</dbReference>
<dbReference type="OrthoDB" id="6287725at2759"/>
<evidence type="ECO:0000313" key="3">
    <source>
        <dbReference type="Proteomes" id="UP000838756"/>
    </source>
</evidence>